<dbReference type="PANTHER" id="PTHR43072:SF23">
    <property type="entry name" value="UPF0039 PROTEIN C11D3.02C"/>
    <property type="match status" value="1"/>
</dbReference>
<protein>
    <submittedName>
        <fullName evidence="5">N-acetyltransferase family protein</fullName>
    </submittedName>
</protein>
<keyword evidence="2" id="KW-0012">Acyltransferase</keyword>
<reference evidence="6" key="1">
    <citation type="submission" date="2018-09" db="EMBL/GenBank/DDBJ databases">
        <title>Acidovorax cavernicola nov. sp. isolated from Gruta de las Maravillas (Aracena, Spain).</title>
        <authorList>
            <person name="Jurado V."/>
            <person name="Gutierrez-Patricio S."/>
            <person name="Gonzalez-Pimentel J.L."/>
            <person name="Miller A.Z."/>
            <person name="Laiz L."/>
            <person name="Saiz-Jimenez C."/>
        </authorList>
    </citation>
    <scope>NUCLEOTIDE SEQUENCE [LARGE SCALE GENOMIC DNA]</scope>
    <source>
        <strain evidence="6">1011MAR3C25</strain>
    </source>
</reference>
<comment type="caution">
    <text evidence="5">The sequence shown here is derived from an EMBL/GenBank/DDBJ whole genome shotgun (WGS) entry which is preliminary data.</text>
</comment>
<feature type="domain" description="N-acetyltransferase" evidence="4">
    <location>
        <begin position="38"/>
        <end position="201"/>
    </location>
</feature>
<feature type="region of interest" description="Disordered" evidence="3">
    <location>
        <begin position="1"/>
        <end position="34"/>
    </location>
</feature>
<gene>
    <name evidence="5" type="ORF">D3P04_10875</name>
</gene>
<dbReference type="AlphaFoldDB" id="A0A418SV58"/>
<keyword evidence="6" id="KW-1185">Reference proteome</keyword>
<evidence type="ECO:0000256" key="2">
    <source>
        <dbReference type="ARBA" id="ARBA00023315"/>
    </source>
</evidence>
<evidence type="ECO:0000313" key="5">
    <source>
        <dbReference type="EMBL" id="RJE84815.1"/>
    </source>
</evidence>
<dbReference type="Gene3D" id="3.40.630.30">
    <property type="match status" value="1"/>
</dbReference>
<dbReference type="SUPFAM" id="SSF55729">
    <property type="entry name" value="Acyl-CoA N-acyltransferases (Nat)"/>
    <property type="match status" value="1"/>
</dbReference>
<dbReference type="OrthoDB" id="5459937at2"/>
<accession>A0A418SV58</accession>
<dbReference type="InterPro" id="IPR016181">
    <property type="entry name" value="Acyl_CoA_acyltransferase"/>
</dbReference>
<proteinExistence type="predicted"/>
<name>A0A418SV58_9RHOB</name>
<dbReference type="GO" id="GO:0016747">
    <property type="term" value="F:acyltransferase activity, transferring groups other than amino-acyl groups"/>
    <property type="evidence" value="ECO:0007669"/>
    <property type="project" value="InterPro"/>
</dbReference>
<dbReference type="PANTHER" id="PTHR43072">
    <property type="entry name" value="N-ACETYLTRANSFERASE"/>
    <property type="match status" value="1"/>
</dbReference>
<sequence>MPRKAGLAAERSPHPGFGRSTGLHGPHRHASRRGGSVIRLRDAGPGDAPAIAAIWNPIIRDTAITFWPQQRSESEIAAIIHDRRKAGHPFLLSLSDEGDVTGFASYSQFRAGGGYARSMEHSINLHPQARGSGSAKLLLDALEDHARAAGHRLMIGGITASNVISIRFHDRMGYSEWGRIPAAGWKFGQFHDLVFMGKDLTI</sequence>
<evidence type="ECO:0000313" key="6">
    <source>
        <dbReference type="Proteomes" id="UP000284202"/>
    </source>
</evidence>
<dbReference type="CDD" id="cd04301">
    <property type="entry name" value="NAT_SF"/>
    <property type="match status" value="1"/>
</dbReference>
<dbReference type="Pfam" id="PF00583">
    <property type="entry name" value="Acetyltransf_1"/>
    <property type="match status" value="1"/>
</dbReference>
<keyword evidence="1 5" id="KW-0808">Transferase</keyword>
<dbReference type="EMBL" id="QZCG01000007">
    <property type="protein sequence ID" value="RJE84815.1"/>
    <property type="molecule type" value="Genomic_DNA"/>
</dbReference>
<dbReference type="InterPro" id="IPR000182">
    <property type="entry name" value="GNAT_dom"/>
</dbReference>
<evidence type="ECO:0000256" key="1">
    <source>
        <dbReference type="ARBA" id="ARBA00022679"/>
    </source>
</evidence>
<evidence type="ECO:0000256" key="3">
    <source>
        <dbReference type="SAM" id="MobiDB-lite"/>
    </source>
</evidence>
<dbReference type="Proteomes" id="UP000284202">
    <property type="component" value="Unassembled WGS sequence"/>
</dbReference>
<organism evidence="5 6">
    <name type="scientific">Paracoccus onubensis</name>
    <dbReference type="NCBI Taxonomy" id="1675788"/>
    <lineage>
        <taxon>Bacteria</taxon>
        <taxon>Pseudomonadati</taxon>
        <taxon>Pseudomonadota</taxon>
        <taxon>Alphaproteobacteria</taxon>
        <taxon>Rhodobacterales</taxon>
        <taxon>Paracoccaceae</taxon>
        <taxon>Paracoccus</taxon>
    </lineage>
</organism>
<evidence type="ECO:0000259" key="4">
    <source>
        <dbReference type="PROSITE" id="PS51186"/>
    </source>
</evidence>
<dbReference type="PROSITE" id="PS51186">
    <property type="entry name" value="GNAT"/>
    <property type="match status" value="1"/>
</dbReference>